<evidence type="ECO:0008006" key="3">
    <source>
        <dbReference type="Google" id="ProtNLM"/>
    </source>
</evidence>
<evidence type="ECO:0000313" key="2">
    <source>
        <dbReference type="Proteomes" id="UP001597112"/>
    </source>
</evidence>
<comment type="caution">
    <text evidence="1">The sequence shown here is derived from an EMBL/GenBank/DDBJ whole genome shotgun (WGS) entry which is preliminary data.</text>
</comment>
<gene>
    <name evidence="1" type="ORF">ACFQ21_24480</name>
</gene>
<organism evidence="1 2">
    <name type="scientific">Ohtaekwangia kribbensis</name>
    <dbReference type="NCBI Taxonomy" id="688913"/>
    <lineage>
        <taxon>Bacteria</taxon>
        <taxon>Pseudomonadati</taxon>
        <taxon>Bacteroidota</taxon>
        <taxon>Cytophagia</taxon>
        <taxon>Cytophagales</taxon>
        <taxon>Fulvivirgaceae</taxon>
        <taxon>Ohtaekwangia</taxon>
    </lineage>
</organism>
<dbReference type="EMBL" id="JBHTKA010000008">
    <property type="protein sequence ID" value="MFD1002504.1"/>
    <property type="molecule type" value="Genomic_DNA"/>
</dbReference>
<accession>A0ABW3K9W7</accession>
<protein>
    <recommendedName>
        <fullName evidence="3">Lipoprotein</fullName>
    </recommendedName>
</protein>
<keyword evidence="2" id="KW-1185">Reference proteome</keyword>
<dbReference type="Proteomes" id="UP001597112">
    <property type="component" value="Unassembled WGS sequence"/>
</dbReference>
<name>A0ABW3K9W7_9BACT</name>
<dbReference type="RefSeq" id="WP_377583689.1">
    <property type="nucleotide sequence ID" value="NZ_JBHTKA010000008.1"/>
</dbReference>
<proteinExistence type="predicted"/>
<evidence type="ECO:0000313" key="1">
    <source>
        <dbReference type="EMBL" id="MFD1002504.1"/>
    </source>
</evidence>
<sequence>MEIKMKCRVILSALVWSICAGCSLDNDTAQSDLYVFSDVSDFSKSMHDWKADFSDYPATREDSLKFDLQYSYTELPANLGSKKAIMLSGTNLSNDLFMFIKKKVTGLNPNTDYNLVFQIQFATNAPSGASTTDEGSPGESVFLKAGASDVEPQKVVLENSYVLNVDKGKQLDRGENTIVLGNIAGGTNITDFTLVTRTNADSYVPFVVRSNDKGELWLLVGTDSGYKGTTVIYYTNVSVVFSSSY</sequence>
<reference evidence="2" key="1">
    <citation type="journal article" date="2019" name="Int. J. Syst. Evol. Microbiol.">
        <title>The Global Catalogue of Microorganisms (GCM) 10K type strain sequencing project: providing services to taxonomists for standard genome sequencing and annotation.</title>
        <authorList>
            <consortium name="The Broad Institute Genomics Platform"/>
            <consortium name="The Broad Institute Genome Sequencing Center for Infectious Disease"/>
            <person name="Wu L."/>
            <person name="Ma J."/>
        </authorList>
    </citation>
    <scope>NUCLEOTIDE SEQUENCE [LARGE SCALE GENOMIC DNA]</scope>
    <source>
        <strain evidence="2">CCUG 58938</strain>
    </source>
</reference>